<dbReference type="SMART" id="SM00343">
    <property type="entry name" value="ZnF_C2HC"/>
    <property type="match status" value="2"/>
</dbReference>
<feature type="region of interest" description="Disordered" evidence="20">
    <location>
        <begin position="1"/>
        <end position="98"/>
    </location>
</feature>
<evidence type="ECO:0000256" key="17">
    <source>
        <dbReference type="PROSITE-ProRule" id="PRU00047"/>
    </source>
</evidence>
<reference evidence="22" key="1">
    <citation type="submission" date="2020-08" db="EMBL/GenBank/DDBJ databases">
        <title>Multicomponent nature underlies the extraordinary mechanical properties of spider dragline silk.</title>
        <authorList>
            <person name="Kono N."/>
            <person name="Nakamura H."/>
            <person name="Mori M."/>
            <person name="Yoshida Y."/>
            <person name="Ohtoshi R."/>
            <person name="Malay A.D."/>
            <person name="Moran D.A.P."/>
            <person name="Tomita M."/>
            <person name="Numata K."/>
            <person name="Arakawa K."/>
        </authorList>
    </citation>
    <scope>NUCLEOTIDE SEQUENCE</scope>
</reference>
<keyword evidence="23" id="KW-1185">Reference proteome</keyword>
<comment type="function">
    <text evidence="19">Necessary for the splicing of pre-mRNA. Has a role in the recognition of the branch site (5'-UACUAAC-3'), the pyrimidine tract and the 3'-splice site at the 3'-end of introns.</text>
</comment>
<evidence type="ECO:0000259" key="21">
    <source>
        <dbReference type="PROSITE" id="PS50158"/>
    </source>
</evidence>
<name>A0A8X6QC36_NEPPI</name>
<evidence type="ECO:0000256" key="11">
    <source>
        <dbReference type="ARBA" id="ARBA00022990"/>
    </source>
</evidence>
<dbReference type="AlphaFoldDB" id="A0A8X6QC36"/>
<dbReference type="PANTHER" id="PTHR11208">
    <property type="entry name" value="RNA-BINDING PROTEIN RELATED"/>
    <property type="match status" value="1"/>
</dbReference>
<dbReference type="GO" id="GO:0048024">
    <property type="term" value="P:regulation of mRNA splicing, via spliceosome"/>
    <property type="evidence" value="ECO:0007669"/>
    <property type="project" value="TreeGrafter"/>
</dbReference>
<feature type="compositionally biased region" description="Basic and acidic residues" evidence="20">
    <location>
        <begin position="68"/>
        <end position="80"/>
    </location>
</feature>
<dbReference type="InterPro" id="IPR036875">
    <property type="entry name" value="Znf_CCHC_sf"/>
</dbReference>
<keyword evidence="15 19" id="KW-0539">Nucleus</keyword>
<evidence type="ECO:0000313" key="23">
    <source>
        <dbReference type="Proteomes" id="UP000887013"/>
    </source>
</evidence>
<keyword evidence="10 18" id="KW-0694">RNA-binding</keyword>
<dbReference type="GO" id="GO:0008270">
    <property type="term" value="F:zinc ion binding"/>
    <property type="evidence" value="ECO:0007669"/>
    <property type="project" value="UniProtKB-UniRule"/>
</dbReference>
<comment type="caution">
    <text evidence="22">The sequence shown here is derived from an EMBL/GenBank/DDBJ whole genome shotgun (WGS) entry which is preliminary data.</text>
</comment>
<dbReference type="Gene3D" id="6.10.140.1790">
    <property type="match status" value="1"/>
</dbReference>
<feature type="region of interest" description="Disordered" evidence="20">
    <location>
        <begin position="134"/>
        <end position="173"/>
    </location>
</feature>
<dbReference type="PROSITE" id="PS50084">
    <property type="entry name" value="KH_TYPE_1"/>
    <property type="match status" value="1"/>
</dbReference>
<feature type="compositionally biased region" description="Basic and acidic residues" evidence="20">
    <location>
        <begin position="157"/>
        <end position="173"/>
    </location>
</feature>
<evidence type="ECO:0000256" key="18">
    <source>
        <dbReference type="PROSITE-ProRule" id="PRU00117"/>
    </source>
</evidence>
<dbReference type="FunFam" id="3.30.1370.10:FF:000016">
    <property type="entry name" value="Putative splicing factor 1"/>
    <property type="match status" value="1"/>
</dbReference>
<evidence type="ECO:0000256" key="10">
    <source>
        <dbReference type="ARBA" id="ARBA00022884"/>
    </source>
</evidence>
<dbReference type="GO" id="GO:0005654">
    <property type="term" value="C:nucleoplasm"/>
    <property type="evidence" value="ECO:0007669"/>
    <property type="project" value="UniProtKB-ARBA"/>
</dbReference>
<dbReference type="InterPro" id="IPR045071">
    <property type="entry name" value="BBP-like"/>
</dbReference>
<keyword evidence="7 19" id="KW-0747">Spliceosome</keyword>
<feature type="compositionally biased region" description="Low complexity" evidence="20">
    <location>
        <begin position="404"/>
        <end position="415"/>
    </location>
</feature>
<dbReference type="Pfam" id="PF16275">
    <property type="entry name" value="SF1-HH"/>
    <property type="match status" value="1"/>
</dbReference>
<evidence type="ECO:0000256" key="8">
    <source>
        <dbReference type="ARBA" id="ARBA00022771"/>
    </source>
</evidence>
<evidence type="ECO:0000256" key="7">
    <source>
        <dbReference type="ARBA" id="ARBA00022728"/>
    </source>
</evidence>
<proteinExistence type="inferred from homology"/>
<dbReference type="CDD" id="cd22382">
    <property type="entry name" value="KH-I_SF1"/>
    <property type="match status" value="1"/>
</dbReference>
<keyword evidence="4" id="KW-0597">Phosphoprotein</keyword>
<keyword evidence="9 19" id="KW-0862">Zinc</keyword>
<dbReference type="InterPro" id="IPR004087">
    <property type="entry name" value="KH_dom"/>
</dbReference>
<feature type="compositionally biased region" description="Low complexity" evidence="20">
    <location>
        <begin position="635"/>
        <end position="661"/>
    </location>
</feature>
<dbReference type="SUPFAM" id="SSF57756">
    <property type="entry name" value="Retrovirus zinc finger-like domains"/>
    <property type="match status" value="1"/>
</dbReference>
<evidence type="ECO:0000256" key="2">
    <source>
        <dbReference type="ARBA" id="ARBA00010382"/>
    </source>
</evidence>
<dbReference type="Pfam" id="PF00098">
    <property type="entry name" value="zf-CCHC"/>
    <property type="match status" value="1"/>
</dbReference>
<keyword evidence="3" id="KW-0678">Repressor</keyword>
<feature type="compositionally biased region" description="Low complexity" evidence="20">
    <location>
        <begin position="22"/>
        <end position="39"/>
    </location>
</feature>
<sequence length="672" mass="72884">MSGRTSGANTTPLGRPNPMIGSSSKSSSSLLKPSYMSSSDNKRSRDEDYDYQSSKWPPEENSWMSSNRNDRGDSDREKERERKKKRRSRWGGDEKEKVFIPGLPTVLPNNLNPQQERAYLLQLQIEEISRRLRTGDLGIPPNPEERSPSPEPIYNSEGKRLNTREYRTRKKLEDDRHSLIQEMYSCNPEYKPPPDYKPPLVKVCEKVMIPQEEHPDINFVGLLIGPRGNTLKSMEKETGAKIIIRGKGSVKEGKVGRKDGQPLPGEDEPLHAFVTGNSNESVKRAVNKIRDIIRQGVEVPEGQNDLRRMQLRELALLNGTLRENDGPRCTNCGGTTHRSWQCPDKPNVTNNVICSNCGSAGHISKDCREQKAPGALGAPDKAKIDEEYMSLMAELGEGPPPPNKSNSITSNSQSSVTPLQAPPGPPRAIMAPPPISTTQYQTTSSQSAYNDAQNKTTAVRSVPPPTTMMQNSMFMPPPIMSQMPPPPMPPSTVSPMGMPPWTQPPFQAPPGAAQQNIMPNQGAAPTVGMLAPPPPPPNLSSGNQAQTNWMTPPAVTQGNDLTAMTFLAPWQMPPQVSGPMPVPPPPGIAPIPPPAAMATMYPWGGFMGVPPPPPLQAASLQTLAAQPPPPPPPSTCASQSTTTVTTQNVSLATLSLPSLLTAPPPPPPPPPS</sequence>
<keyword evidence="13" id="KW-0804">Transcription</keyword>
<dbReference type="FunFam" id="4.10.60.10:FF:000031">
    <property type="entry name" value="splicing factor 1"/>
    <property type="match status" value="1"/>
</dbReference>
<feature type="region of interest" description="Disordered" evidence="20">
    <location>
        <begin position="611"/>
        <end position="672"/>
    </location>
</feature>
<dbReference type="GO" id="GO:0000398">
    <property type="term" value="P:mRNA splicing, via spliceosome"/>
    <property type="evidence" value="ECO:0007669"/>
    <property type="project" value="UniProtKB-UniRule"/>
</dbReference>
<feature type="compositionally biased region" description="Low complexity" evidence="20">
    <location>
        <begin position="616"/>
        <end position="625"/>
    </location>
</feature>
<dbReference type="InterPro" id="IPR001878">
    <property type="entry name" value="Znf_CCHC"/>
</dbReference>
<dbReference type="Gene3D" id="4.10.60.10">
    <property type="entry name" value="Zinc finger, CCHC-type"/>
    <property type="match status" value="1"/>
</dbReference>
<dbReference type="Pfam" id="PF22675">
    <property type="entry name" value="KH-I_KHDC4-BBP"/>
    <property type="match status" value="1"/>
</dbReference>
<comment type="subcellular location">
    <subcellularLocation>
        <location evidence="1 19">Nucleus</location>
    </subcellularLocation>
</comment>
<evidence type="ECO:0000256" key="1">
    <source>
        <dbReference type="ARBA" id="ARBA00004123"/>
    </source>
</evidence>
<keyword evidence="14 19" id="KW-0508">mRNA splicing</keyword>
<dbReference type="OrthoDB" id="10021397at2759"/>
<evidence type="ECO:0000313" key="22">
    <source>
        <dbReference type="EMBL" id="GFU10726.1"/>
    </source>
</evidence>
<gene>
    <name evidence="22" type="primary">SF1</name>
    <name evidence="22" type="ORF">NPIL_81271</name>
</gene>
<dbReference type="InterPro" id="IPR055256">
    <property type="entry name" value="KH_1_KHDC4/BBP-like"/>
</dbReference>
<dbReference type="GO" id="GO:0005681">
    <property type="term" value="C:spliceosomal complex"/>
    <property type="evidence" value="ECO:0007669"/>
    <property type="project" value="UniProtKB-KW"/>
</dbReference>
<evidence type="ECO:0000256" key="9">
    <source>
        <dbReference type="ARBA" id="ARBA00022833"/>
    </source>
</evidence>
<feature type="domain" description="CCHC-type" evidence="21">
    <location>
        <begin position="354"/>
        <end position="369"/>
    </location>
</feature>
<dbReference type="Proteomes" id="UP000887013">
    <property type="component" value="Unassembled WGS sequence"/>
</dbReference>
<dbReference type="InterPro" id="IPR032570">
    <property type="entry name" value="SF1-HH"/>
</dbReference>
<dbReference type="SMART" id="SM00322">
    <property type="entry name" value="KH"/>
    <property type="match status" value="1"/>
</dbReference>
<evidence type="ECO:0000256" key="15">
    <source>
        <dbReference type="ARBA" id="ARBA00023242"/>
    </source>
</evidence>
<evidence type="ECO:0000256" key="3">
    <source>
        <dbReference type="ARBA" id="ARBA00022491"/>
    </source>
</evidence>
<dbReference type="SUPFAM" id="SSF54791">
    <property type="entry name" value="Eukaryotic type KH-domain (KH-domain type I)"/>
    <property type="match status" value="1"/>
</dbReference>
<comment type="function">
    <text evidence="16">Necessary for the ATP-dependent first step of spliceosome assembly. Binds to the intron branch point sequence (BPS) 5'-UACUAAC-3' of the pre-mRNA. May act as transcription repressor.</text>
</comment>
<dbReference type="PROSITE" id="PS50158">
    <property type="entry name" value="ZF_CCHC"/>
    <property type="match status" value="1"/>
</dbReference>
<accession>A0A8X6QC36</accession>
<feature type="compositionally biased region" description="Polar residues" evidence="20">
    <location>
        <begin position="1"/>
        <end position="12"/>
    </location>
</feature>
<dbReference type="EMBL" id="BMAW01078377">
    <property type="protein sequence ID" value="GFU10726.1"/>
    <property type="molecule type" value="Genomic_DNA"/>
</dbReference>
<evidence type="ECO:0000256" key="12">
    <source>
        <dbReference type="ARBA" id="ARBA00023015"/>
    </source>
</evidence>
<evidence type="ECO:0000256" key="6">
    <source>
        <dbReference type="ARBA" id="ARBA00022723"/>
    </source>
</evidence>
<keyword evidence="11" id="KW-0007">Acetylation</keyword>
<evidence type="ECO:0000256" key="14">
    <source>
        <dbReference type="ARBA" id="ARBA00023187"/>
    </source>
</evidence>
<protein>
    <recommendedName>
        <fullName evidence="19">Branchpoint-bridging protein</fullName>
    </recommendedName>
</protein>
<dbReference type="Gene3D" id="3.30.1370.10">
    <property type="entry name" value="K Homology domain, type 1"/>
    <property type="match status" value="1"/>
</dbReference>
<keyword evidence="6 19" id="KW-0479">Metal-binding</keyword>
<evidence type="ECO:0000256" key="5">
    <source>
        <dbReference type="ARBA" id="ARBA00022664"/>
    </source>
</evidence>
<dbReference type="GO" id="GO:0045131">
    <property type="term" value="F:pre-mRNA branch point binding"/>
    <property type="evidence" value="ECO:0007669"/>
    <property type="project" value="UniProtKB-UniRule"/>
</dbReference>
<evidence type="ECO:0000256" key="20">
    <source>
        <dbReference type="SAM" id="MobiDB-lite"/>
    </source>
</evidence>
<dbReference type="InterPro" id="IPR047086">
    <property type="entry name" value="SF1-HH_sf"/>
</dbReference>
<comment type="similarity">
    <text evidence="2 19">Belongs to the BBP/SF1 family.</text>
</comment>
<keyword evidence="8 17" id="KW-0863">Zinc-finger</keyword>
<evidence type="ECO:0000256" key="16">
    <source>
        <dbReference type="ARBA" id="ARBA00055181"/>
    </source>
</evidence>
<keyword evidence="5 19" id="KW-0507">mRNA processing</keyword>
<feature type="compositionally biased region" description="Pro residues" evidence="20">
    <location>
        <begin position="662"/>
        <end position="672"/>
    </location>
</feature>
<evidence type="ECO:0000256" key="13">
    <source>
        <dbReference type="ARBA" id="ARBA00023163"/>
    </source>
</evidence>
<evidence type="ECO:0000256" key="19">
    <source>
        <dbReference type="RuleBase" id="RU367126"/>
    </source>
</evidence>
<evidence type="ECO:0000256" key="4">
    <source>
        <dbReference type="ARBA" id="ARBA00022553"/>
    </source>
</evidence>
<keyword evidence="12" id="KW-0805">Transcription regulation</keyword>
<dbReference type="PANTHER" id="PTHR11208:SF45">
    <property type="entry name" value="SPLICING FACTOR 1"/>
    <property type="match status" value="1"/>
</dbReference>
<feature type="region of interest" description="Disordered" evidence="20">
    <location>
        <begin position="393"/>
        <end position="426"/>
    </location>
</feature>
<dbReference type="GO" id="GO:0003729">
    <property type="term" value="F:mRNA binding"/>
    <property type="evidence" value="ECO:0007669"/>
    <property type="project" value="TreeGrafter"/>
</dbReference>
<organism evidence="22 23">
    <name type="scientific">Nephila pilipes</name>
    <name type="common">Giant wood spider</name>
    <name type="synonym">Nephila maculata</name>
    <dbReference type="NCBI Taxonomy" id="299642"/>
    <lineage>
        <taxon>Eukaryota</taxon>
        <taxon>Metazoa</taxon>
        <taxon>Ecdysozoa</taxon>
        <taxon>Arthropoda</taxon>
        <taxon>Chelicerata</taxon>
        <taxon>Arachnida</taxon>
        <taxon>Araneae</taxon>
        <taxon>Araneomorphae</taxon>
        <taxon>Entelegynae</taxon>
        <taxon>Araneoidea</taxon>
        <taxon>Nephilidae</taxon>
        <taxon>Nephila</taxon>
    </lineage>
</organism>
<dbReference type="InterPro" id="IPR036612">
    <property type="entry name" value="KH_dom_type_1_sf"/>
</dbReference>